<keyword evidence="1" id="KW-0175">Coiled coil</keyword>
<keyword evidence="4" id="KW-1185">Reference proteome</keyword>
<sequence length="245" mass="28156">PNRRSSHQKLTFHLQQILFLPLFSPRFSSPISAMSARKGSSKKRAAATPTAKSAPPLSKFRVQEDFDPDFSSDLKGIMSALHQFREKTEKEGQKKKEETISSVASEIRTMLNDLKSKIEKDRQSFGKALQKNSKECENYIKSESAKIQDIYEKFAKEKAAHMQSMQDTMSKFEEDKEKLMMRYEQLKKKEKSMLADHEKACEEKIAKLEESLKKKKQDGKTFSILKKTLGTFLDDASDEDFPPED</sequence>
<evidence type="ECO:0000313" key="4">
    <source>
        <dbReference type="Proteomes" id="UP001154282"/>
    </source>
</evidence>
<dbReference type="PANTHER" id="PTHR35295:SF1">
    <property type="entry name" value="DNA LIGASE-LIKE PROTEIN"/>
    <property type="match status" value="1"/>
</dbReference>
<reference evidence="3" key="1">
    <citation type="submission" date="2022-08" db="EMBL/GenBank/DDBJ databases">
        <authorList>
            <person name="Gutierrez-Valencia J."/>
        </authorList>
    </citation>
    <scope>NUCLEOTIDE SEQUENCE</scope>
</reference>
<feature type="region of interest" description="Disordered" evidence="2">
    <location>
        <begin position="31"/>
        <end position="59"/>
    </location>
</feature>
<feature type="non-terminal residue" evidence="3">
    <location>
        <position position="1"/>
    </location>
</feature>
<accession>A0AAV0PDJ8</accession>
<dbReference type="PANTHER" id="PTHR35295">
    <property type="entry name" value="DNA LIGASE-LIKE PROTEIN"/>
    <property type="match status" value="1"/>
</dbReference>
<evidence type="ECO:0000256" key="1">
    <source>
        <dbReference type="SAM" id="Coils"/>
    </source>
</evidence>
<dbReference type="Proteomes" id="UP001154282">
    <property type="component" value="Unassembled WGS sequence"/>
</dbReference>
<protein>
    <submittedName>
        <fullName evidence="3">Uncharacterized protein</fullName>
    </submittedName>
</protein>
<organism evidence="3 4">
    <name type="scientific">Linum tenue</name>
    <dbReference type="NCBI Taxonomy" id="586396"/>
    <lineage>
        <taxon>Eukaryota</taxon>
        <taxon>Viridiplantae</taxon>
        <taxon>Streptophyta</taxon>
        <taxon>Embryophyta</taxon>
        <taxon>Tracheophyta</taxon>
        <taxon>Spermatophyta</taxon>
        <taxon>Magnoliopsida</taxon>
        <taxon>eudicotyledons</taxon>
        <taxon>Gunneridae</taxon>
        <taxon>Pentapetalae</taxon>
        <taxon>rosids</taxon>
        <taxon>fabids</taxon>
        <taxon>Malpighiales</taxon>
        <taxon>Linaceae</taxon>
        <taxon>Linum</taxon>
    </lineage>
</organism>
<feature type="compositionally biased region" description="Low complexity" evidence="2">
    <location>
        <begin position="46"/>
        <end position="56"/>
    </location>
</feature>
<evidence type="ECO:0000313" key="3">
    <source>
        <dbReference type="EMBL" id="CAI0468664.1"/>
    </source>
</evidence>
<dbReference type="EMBL" id="CAMGYJ010000008">
    <property type="protein sequence ID" value="CAI0468664.1"/>
    <property type="molecule type" value="Genomic_DNA"/>
</dbReference>
<feature type="coiled-coil region" evidence="1">
    <location>
        <begin position="162"/>
        <end position="218"/>
    </location>
</feature>
<name>A0AAV0PDJ8_9ROSI</name>
<gene>
    <name evidence="3" type="ORF">LITE_LOCUS37891</name>
</gene>
<evidence type="ECO:0000256" key="2">
    <source>
        <dbReference type="SAM" id="MobiDB-lite"/>
    </source>
</evidence>
<proteinExistence type="predicted"/>
<comment type="caution">
    <text evidence="3">The sequence shown here is derived from an EMBL/GenBank/DDBJ whole genome shotgun (WGS) entry which is preliminary data.</text>
</comment>
<dbReference type="AlphaFoldDB" id="A0AAV0PDJ8"/>